<protein>
    <submittedName>
        <fullName evidence="1">Uncharacterized protein</fullName>
    </submittedName>
</protein>
<evidence type="ECO:0000313" key="2">
    <source>
        <dbReference type="Proteomes" id="UP001190700"/>
    </source>
</evidence>
<name>A0AAE0C5A4_9CHLO</name>
<dbReference type="AlphaFoldDB" id="A0AAE0C5A4"/>
<feature type="non-terminal residue" evidence="1">
    <location>
        <position position="1"/>
    </location>
</feature>
<keyword evidence="2" id="KW-1185">Reference proteome</keyword>
<organism evidence="1 2">
    <name type="scientific">Cymbomonas tetramitiformis</name>
    <dbReference type="NCBI Taxonomy" id="36881"/>
    <lineage>
        <taxon>Eukaryota</taxon>
        <taxon>Viridiplantae</taxon>
        <taxon>Chlorophyta</taxon>
        <taxon>Pyramimonadophyceae</taxon>
        <taxon>Pyramimonadales</taxon>
        <taxon>Pyramimonadaceae</taxon>
        <taxon>Cymbomonas</taxon>
    </lineage>
</organism>
<evidence type="ECO:0000313" key="1">
    <source>
        <dbReference type="EMBL" id="KAK3248144.1"/>
    </source>
</evidence>
<sequence length="194" mass="21681">LTRTCVVGTTVSVPTECLDEFAKAAAPSKQTSRERTSFKAGEAFDAPFPFPEVPSQALQLLLVLRLLWEAGRERVDAAITTLMRDVYLHGLGMQVYAVFTARGRITVQRILFAQLVATEAGAREWRGADEDPRHCVFHEYLEANKRVAASGYPLRTAALQLGVVLGLMRLPDQSVYNRRRRVGSFTADMRLRKN</sequence>
<reference evidence="1 2" key="1">
    <citation type="journal article" date="2015" name="Genome Biol. Evol.">
        <title>Comparative Genomics of a Bacterivorous Green Alga Reveals Evolutionary Causalities and Consequences of Phago-Mixotrophic Mode of Nutrition.</title>
        <authorList>
            <person name="Burns J.A."/>
            <person name="Paasch A."/>
            <person name="Narechania A."/>
            <person name="Kim E."/>
        </authorList>
    </citation>
    <scope>NUCLEOTIDE SEQUENCE [LARGE SCALE GENOMIC DNA]</scope>
    <source>
        <strain evidence="1 2">PLY_AMNH</strain>
    </source>
</reference>
<gene>
    <name evidence="1" type="ORF">CYMTET_42386</name>
</gene>
<comment type="caution">
    <text evidence="1">The sequence shown here is derived from an EMBL/GenBank/DDBJ whole genome shotgun (WGS) entry which is preliminary data.</text>
</comment>
<dbReference type="EMBL" id="LGRX02028382">
    <property type="protein sequence ID" value="KAK3248144.1"/>
    <property type="molecule type" value="Genomic_DNA"/>
</dbReference>
<proteinExistence type="predicted"/>
<dbReference type="Proteomes" id="UP001190700">
    <property type="component" value="Unassembled WGS sequence"/>
</dbReference>
<accession>A0AAE0C5A4</accession>